<evidence type="ECO:0000313" key="1">
    <source>
        <dbReference type="EMBL" id="HJE97273.1"/>
    </source>
</evidence>
<reference evidence="1" key="2">
    <citation type="submission" date="2021-09" db="EMBL/GenBank/DDBJ databases">
        <authorList>
            <person name="Gilroy R."/>
        </authorList>
    </citation>
    <scope>NUCLEOTIDE SEQUENCE</scope>
    <source>
        <strain evidence="1">CHK174-6876</strain>
    </source>
</reference>
<sequence>MLDYKELETQLNLDSDAETDNLIQSLLNQSEDICWHSIDSTIPLETWESNDIFVRACYTLTTQFFYDRSLENGLSKGMLMMLAHLKGQVKVTTTTTKGDNDG</sequence>
<proteinExistence type="predicted"/>
<organism evidence="1 2">
    <name type="scientific">Ligilactobacillus acidipiscis</name>
    <dbReference type="NCBI Taxonomy" id="89059"/>
    <lineage>
        <taxon>Bacteria</taxon>
        <taxon>Bacillati</taxon>
        <taxon>Bacillota</taxon>
        <taxon>Bacilli</taxon>
        <taxon>Lactobacillales</taxon>
        <taxon>Lactobacillaceae</taxon>
        <taxon>Ligilactobacillus</taxon>
    </lineage>
</organism>
<dbReference type="Proteomes" id="UP000707535">
    <property type="component" value="Unassembled WGS sequence"/>
</dbReference>
<gene>
    <name evidence="1" type="ORF">K8V00_06600</name>
</gene>
<evidence type="ECO:0000313" key="2">
    <source>
        <dbReference type="Proteomes" id="UP000707535"/>
    </source>
</evidence>
<dbReference type="EMBL" id="DYXG01000064">
    <property type="protein sequence ID" value="HJE97273.1"/>
    <property type="molecule type" value="Genomic_DNA"/>
</dbReference>
<dbReference type="AlphaFoldDB" id="A0A921FA72"/>
<dbReference type="InterPro" id="IPR006450">
    <property type="entry name" value="Phage_HK97_gp6-like"/>
</dbReference>
<reference evidence="1" key="1">
    <citation type="journal article" date="2021" name="PeerJ">
        <title>Extensive microbial diversity within the chicken gut microbiome revealed by metagenomics and culture.</title>
        <authorList>
            <person name="Gilroy R."/>
            <person name="Ravi A."/>
            <person name="Getino M."/>
            <person name="Pursley I."/>
            <person name="Horton D.L."/>
            <person name="Alikhan N.F."/>
            <person name="Baker D."/>
            <person name="Gharbi K."/>
            <person name="Hall N."/>
            <person name="Watson M."/>
            <person name="Adriaenssens E.M."/>
            <person name="Foster-Nyarko E."/>
            <person name="Jarju S."/>
            <person name="Secka A."/>
            <person name="Antonio M."/>
            <person name="Oren A."/>
            <person name="Chaudhuri R.R."/>
            <person name="La Ragione R."/>
            <person name="Hildebrand F."/>
            <person name="Pallen M.J."/>
        </authorList>
    </citation>
    <scope>NUCLEOTIDE SEQUENCE</scope>
    <source>
        <strain evidence="1">CHK174-6876</strain>
    </source>
</reference>
<comment type="caution">
    <text evidence="1">The sequence shown here is derived from an EMBL/GenBank/DDBJ whole genome shotgun (WGS) entry which is preliminary data.</text>
</comment>
<accession>A0A921FA72</accession>
<name>A0A921FA72_9LACO</name>
<protein>
    <submittedName>
        <fullName evidence="1">Head-tail connector protein</fullName>
    </submittedName>
</protein>
<dbReference type="NCBIfam" id="TIGR01560">
    <property type="entry name" value="put_DNA_pack"/>
    <property type="match status" value="1"/>
</dbReference>